<gene>
    <name evidence="4" type="ORF">EV696_101164</name>
</gene>
<dbReference type="RefSeq" id="WP_133587046.1">
    <property type="nucleotide sequence ID" value="NZ_CP037953.1"/>
</dbReference>
<feature type="chain" id="PRO_5020934652" evidence="3">
    <location>
        <begin position="22"/>
        <end position="241"/>
    </location>
</feature>
<dbReference type="GO" id="GO:0120010">
    <property type="term" value="P:intermembrane phospholipid transfer"/>
    <property type="evidence" value="ECO:0007669"/>
    <property type="project" value="TreeGrafter"/>
</dbReference>
<keyword evidence="4" id="KW-0449">Lipoprotein</keyword>
<dbReference type="PANTHER" id="PTHR30035">
    <property type="entry name" value="LIPOPROTEIN VACJ-RELATED"/>
    <property type="match status" value="1"/>
</dbReference>
<proteinExistence type="inferred from homology"/>
<evidence type="ECO:0000256" key="3">
    <source>
        <dbReference type="SAM" id="SignalP"/>
    </source>
</evidence>
<evidence type="ECO:0000256" key="1">
    <source>
        <dbReference type="ARBA" id="ARBA00010634"/>
    </source>
</evidence>
<keyword evidence="2 3" id="KW-0732">Signal</keyword>
<dbReference type="PANTHER" id="PTHR30035:SF3">
    <property type="entry name" value="INTERMEMBRANE PHOSPHOLIPID TRANSPORT SYSTEM LIPOPROTEIN MLAA"/>
    <property type="match status" value="1"/>
</dbReference>
<reference evidence="4 5" key="1">
    <citation type="submission" date="2019-03" db="EMBL/GenBank/DDBJ databases">
        <title>Genomic Encyclopedia of Type Strains, Phase IV (KMG-IV): sequencing the most valuable type-strain genomes for metagenomic binning, comparative biology and taxonomic classification.</title>
        <authorList>
            <person name="Goeker M."/>
        </authorList>
    </citation>
    <scope>NUCLEOTIDE SEQUENCE [LARGE SCALE GENOMIC DNA]</scope>
    <source>
        <strain evidence="4 5">DSM 103792</strain>
    </source>
</reference>
<dbReference type="Pfam" id="PF04333">
    <property type="entry name" value="MlaA"/>
    <property type="match status" value="1"/>
</dbReference>
<dbReference type="OrthoDB" id="9785326at2"/>
<dbReference type="AlphaFoldDB" id="A0A4R6V4V2"/>
<sequence length="241" mass="26995">MVLARLAIVLSLLVLAGCATTGTHKDDPYEDFNRSMYTFNKGLDTYFLKPVAKGYDTVTPTVVSDRISGVFDNIDEVPTLANSLLQWKWGSVGVTFSRFVINSTLGLGGMFDPASAMGLDRRDEDFGQTLAAWGAPQGAYLMLPFLGPSTMRDVWGKPVDGYLSPMQEIDHVRTRNAVRGMDLIDTRKRLLELDPLLEEALDEYVFVRDAYLQRRNYLIHDGNPPLPELEDDCDPIDDDCY</sequence>
<dbReference type="GO" id="GO:0016020">
    <property type="term" value="C:membrane"/>
    <property type="evidence" value="ECO:0007669"/>
    <property type="project" value="InterPro"/>
</dbReference>
<evidence type="ECO:0000313" key="5">
    <source>
        <dbReference type="Proteomes" id="UP000295375"/>
    </source>
</evidence>
<keyword evidence="5" id="KW-1185">Reference proteome</keyword>
<dbReference type="Proteomes" id="UP000295375">
    <property type="component" value="Unassembled WGS sequence"/>
</dbReference>
<accession>A0A4R6V4V2</accession>
<evidence type="ECO:0000313" key="4">
    <source>
        <dbReference type="EMBL" id="TDQ51194.1"/>
    </source>
</evidence>
<evidence type="ECO:0000256" key="2">
    <source>
        <dbReference type="ARBA" id="ARBA00022729"/>
    </source>
</evidence>
<feature type="signal peptide" evidence="3">
    <location>
        <begin position="1"/>
        <end position="21"/>
    </location>
</feature>
<name>A0A4R6V4V2_9GAMM</name>
<dbReference type="EMBL" id="SNYM01000001">
    <property type="protein sequence ID" value="TDQ51194.1"/>
    <property type="molecule type" value="Genomic_DNA"/>
</dbReference>
<organism evidence="4 5">
    <name type="scientific">Permianibacter aggregans</name>
    <dbReference type="NCBI Taxonomy" id="1510150"/>
    <lineage>
        <taxon>Bacteria</taxon>
        <taxon>Pseudomonadati</taxon>
        <taxon>Pseudomonadota</taxon>
        <taxon>Gammaproteobacteria</taxon>
        <taxon>Pseudomonadales</taxon>
        <taxon>Pseudomonadaceae</taxon>
        <taxon>Permianibacter</taxon>
    </lineage>
</organism>
<dbReference type="InterPro" id="IPR007428">
    <property type="entry name" value="MlaA"/>
</dbReference>
<comment type="caution">
    <text evidence="4">The sequence shown here is derived from an EMBL/GenBank/DDBJ whole genome shotgun (WGS) entry which is preliminary data.</text>
</comment>
<protein>
    <submittedName>
        <fullName evidence="4">Phospholipid-binding lipoprotein MlaA</fullName>
    </submittedName>
</protein>
<dbReference type="PROSITE" id="PS51257">
    <property type="entry name" value="PROKAR_LIPOPROTEIN"/>
    <property type="match status" value="1"/>
</dbReference>
<dbReference type="PRINTS" id="PR01805">
    <property type="entry name" value="VACJLIPOPROT"/>
</dbReference>
<comment type="similarity">
    <text evidence="1">Belongs to the MlaA family.</text>
</comment>